<sequence length="272" mass="31383">MPGYLEQILTNRSAEENIERLCFHQGGMLFNEFERIFHDIFTRRAETCRDIVKTLVSGPKSLQQISSILGRERGGSLGEALTDLELAGFLRKDRFFDPATGKTRARDHRYRIADNYLRFYLKYIEPAKERILKGLYQRQPLETLEAWDTIMGYQFETLVLDSFDQVFEGLGLKNRTVLNAGPYSQGKTLRQEACQIDLMIRTRQAVYVCETKFCRHIGPGVIEEVTEKVSRLKLPKAQTVRTVLIHSGQLDPSIEPTDYFDHLLNADEWVKG</sequence>
<organism evidence="1 2">
    <name type="scientific">Luteolibacter flavescens</name>
    <dbReference type="NCBI Taxonomy" id="1859460"/>
    <lineage>
        <taxon>Bacteria</taxon>
        <taxon>Pseudomonadati</taxon>
        <taxon>Verrucomicrobiota</taxon>
        <taxon>Verrucomicrobiia</taxon>
        <taxon>Verrucomicrobiales</taxon>
        <taxon>Verrucomicrobiaceae</taxon>
        <taxon>Luteolibacter</taxon>
    </lineage>
</organism>
<name>A0ABT3FKW8_9BACT</name>
<evidence type="ECO:0008006" key="3">
    <source>
        <dbReference type="Google" id="ProtNLM"/>
    </source>
</evidence>
<evidence type="ECO:0000313" key="1">
    <source>
        <dbReference type="EMBL" id="MCW1884205.1"/>
    </source>
</evidence>
<evidence type="ECO:0000313" key="2">
    <source>
        <dbReference type="Proteomes" id="UP001207930"/>
    </source>
</evidence>
<gene>
    <name evidence="1" type="ORF">OKA04_05645</name>
</gene>
<comment type="caution">
    <text evidence="1">The sequence shown here is derived from an EMBL/GenBank/DDBJ whole genome shotgun (WGS) entry which is preliminary data.</text>
</comment>
<dbReference type="RefSeq" id="WP_264500164.1">
    <property type="nucleotide sequence ID" value="NZ_JAPDDS010000002.1"/>
</dbReference>
<dbReference type="PANTHER" id="PTHR34704:SF1">
    <property type="entry name" value="ATPASE"/>
    <property type="match status" value="1"/>
</dbReference>
<dbReference type="Proteomes" id="UP001207930">
    <property type="component" value="Unassembled WGS sequence"/>
</dbReference>
<dbReference type="PANTHER" id="PTHR34704">
    <property type="entry name" value="ATPASE"/>
    <property type="match status" value="1"/>
</dbReference>
<accession>A0ABT3FKW8</accession>
<dbReference type="EMBL" id="JAPDDS010000002">
    <property type="protein sequence ID" value="MCW1884205.1"/>
    <property type="molecule type" value="Genomic_DNA"/>
</dbReference>
<keyword evidence="2" id="KW-1185">Reference proteome</keyword>
<reference evidence="1 2" key="1">
    <citation type="submission" date="2022-10" db="EMBL/GenBank/DDBJ databases">
        <title>Luteolibacter flavescens strain MCCC 1K03193, whole genome shotgun sequencing project.</title>
        <authorList>
            <person name="Zhao G."/>
            <person name="Shen L."/>
        </authorList>
    </citation>
    <scope>NUCLEOTIDE SEQUENCE [LARGE SCALE GENOMIC DNA]</scope>
    <source>
        <strain evidence="1 2">MCCC 1K03193</strain>
    </source>
</reference>
<protein>
    <recommendedName>
        <fullName evidence="3">DUF234 domain-containing protein</fullName>
    </recommendedName>
</protein>
<proteinExistence type="predicted"/>